<gene>
    <name evidence="2" type="ordered locus">Daes_0035</name>
</gene>
<name>E6VTX2_PSEA9</name>
<evidence type="ECO:0000313" key="3">
    <source>
        <dbReference type="Proteomes" id="UP000002191"/>
    </source>
</evidence>
<dbReference type="SUPFAM" id="SSF55469">
    <property type="entry name" value="FMN-dependent nitroreductase-like"/>
    <property type="match status" value="2"/>
</dbReference>
<accession>E6VTX2</accession>
<dbReference type="Proteomes" id="UP000002191">
    <property type="component" value="Chromosome"/>
</dbReference>
<dbReference type="KEGG" id="das:Daes_0035"/>
<dbReference type="AlphaFoldDB" id="E6VTX2"/>
<dbReference type="STRING" id="643562.Daes_0035"/>
<dbReference type="eggNOG" id="COG0778">
    <property type="taxonomic scope" value="Bacteria"/>
</dbReference>
<dbReference type="CDD" id="cd02142">
    <property type="entry name" value="McbC_SagB-like_oxidoreductase"/>
    <property type="match status" value="2"/>
</dbReference>
<reference evidence="2 3" key="2">
    <citation type="journal article" date="2014" name="Genome Announc.">
        <title>Complete Genome Sequence of the Subsurface, Mesophilic Sulfate-Reducing Bacterium Desulfovibrio aespoeensis Aspo-2.</title>
        <authorList>
            <person name="Pedersen K."/>
            <person name="Bengtsson A."/>
            <person name="Edlund J."/>
            <person name="Rabe L."/>
            <person name="Hazen T."/>
            <person name="Chakraborty R."/>
            <person name="Goodwin L."/>
            <person name="Shapiro N."/>
        </authorList>
    </citation>
    <scope>NUCLEOTIDE SEQUENCE [LARGE SCALE GENOMIC DNA]</scope>
    <source>
        <strain evidence="3">ATCC 700646 / DSM 10631 / Aspo-2</strain>
    </source>
</reference>
<dbReference type="Pfam" id="PF00881">
    <property type="entry name" value="Nitroreductase"/>
    <property type="match status" value="2"/>
</dbReference>
<protein>
    <submittedName>
        <fullName evidence="2">SagB-type dehydrogenase domain protein</fullName>
    </submittedName>
</protein>
<dbReference type="InterPro" id="IPR052544">
    <property type="entry name" value="Bacteriocin_Proc_Enz"/>
</dbReference>
<dbReference type="InterPro" id="IPR000415">
    <property type="entry name" value="Nitroreductase-like"/>
</dbReference>
<proteinExistence type="predicted"/>
<dbReference type="NCBIfam" id="TIGR03605">
    <property type="entry name" value="antibiot_sagB"/>
    <property type="match status" value="1"/>
</dbReference>
<keyword evidence="3" id="KW-1185">Reference proteome</keyword>
<organism evidence="2 3">
    <name type="scientific">Pseudodesulfovibrio aespoeensis (strain ATCC 700646 / DSM 10631 / Aspo-2)</name>
    <name type="common">Desulfovibrio aespoeensis</name>
    <dbReference type="NCBI Taxonomy" id="643562"/>
    <lineage>
        <taxon>Bacteria</taxon>
        <taxon>Pseudomonadati</taxon>
        <taxon>Thermodesulfobacteriota</taxon>
        <taxon>Desulfovibrionia</taxon>
        <taxon>Desulfovibrionales</taxon>
        <taxon>Desulfovibrionaceae</taxon>
    </lineage>
</organism>
<dbReference type="InterPro" id="IPR029479">
    <property type="entry name" value="Nitroreductase"/>
</dbReference>
<dbReference type="InterPro" id="IPR020051">
    <property type="entry name" value="SagB-type_dehydrogenase"/>
</dbReference>
<dbReference type="EMBL" id="CP002431">
    <property type="protein sequence ID" value="ADU61064.1"/>
    <property type="molecule type" value="Genomic_DNA"/>
</dbReference>
<sequence length="452" mass="47752">MPFKRYAGVPTLTAGADADLPDVSLNQAMLGAEGTALPDRADLPGLLASACSLTAGISQARKLPSGAVFHFRTVPSAGALFPAELYLAVQNVIGMDDGVYHYCPILHAMSQLRAGPVFVQAESDRAPMVRFLLTSVFFRSAWKYGARAYRYCLLDTGHMAQNLLLAAAIHGLGGSLDYDFDDAAMNAMLGLDPSLEGCLAVVHALGCDQTTAWAPPPRATADDLPGFSRCAPRPESPPELLDAHRATASFARCPTGRRPGPPGEFVPLADPEFPASTAATILARRSRRDFVSRPAPARDLTDLLGLLCLDQGPDCTGAVHAGFLADRTSGLTPGRHALLRAHHATTLLAPGSLLTKAARVCLDQGWLDTAALHLTFTADLAGLVRRCGPRAYRYAHLEAGRLGQLAYLAATAKRLGACGIGAFFDQEAATLLALPQGHALLYLVAVGCVRNP</sequence>
<evidence type="ECO:0000259" key="1">
    <source>
        <dbReference type="Pfam" id="PF00881"/>
    </source>
</evidence>
<dbReference type="HOGENOM" id="CLU_040017_0_0_7"/>
<dbReference type="Gene3D" id="3.40.109.10">
    <property type="entry name" value="NADH Oxidase"/>
    <property type="match status" value="2"/>
</dbReference>
<dbReference type="PANTHER" id="PTHR43745">
    <property type="entry name" value="NITROREDUCTASE MJ1384-RELATED"/>
    <property type="match status" value="1"/>
</dbReference>
<feature type="domain" description="Nitroreductase" evidence="1">
    <location>
        <begin position="122"/>
        <end position="201"/>
    </location>
</feature>
<feature type="domain" description="Nitroreductase" evidence="1">
    <location>
        <begin position="343"/>
        <end position="447"/>
    </location>
</feature>
<dbReference type="PANTHER" id="PTHR43745:SF2">
    <property type="entry name" value="NITROREDUCTASE MJ1384-RELATED"/>
    <property type="match status" value="1"/>
</dbReference>
<evidence type="ECO:0000313" key="2">
    <source>
        <dbReference type="EMBL" id="ADU61064.1"/>
    </source>
</evidence>
<dbReference type="GO" id="GO:0016491">
    <property type="term" value="F:oxidoreductase activity"/>
    <property type="evidence" value="ECO:0007669"/>
    <property type="project" value="InterPro"/>
</dbReference>
<reference evidence="3" key="1">
    <citation type="submission" date="2010-12" db="EMBL/GenBank/DDBJ databases">
        <title>Complete sequence of Desulfovibrio aespoeensis Aspo-2.</title>
        <authorList>
            <consortium name="US DOE Joint Genome Institute"/>
            <person name="Lucas S."/>
            <person name="Copeland A."/>
            <person name="Lapidus A."/>
            <person name="Cheng J.-F."/>
            <person name="Goodwin L."/>
            <person name="Pitluck S."/>
            <person name="Chertkov O."/>
            <person name="Misra M."/>
            <person name="Detter J.C."/>
            <person name="Han C."/>
            <person name="Tapia R."/>
            <person name="Land M."/>
            <person name="Hauser L."/>
            <person name="Kyrpides N."/>
            <person name="Ivanova N."/>
            <person name="Ovchinnikova G."/>
            <person name="Pedersen K."/>
            <person name="Jagevall S."/>
            <person name="Hazen T."/>
            <person name="Woyke T."/>
        </authorList>
    </citation>
    <scope>NUCLEOTIDE SEQUENCE [LARGE SCALE GENOMIC DNA]</scope>
    <source>
        <strain evidence="3">ATCC 700646 / DSM 10631 / Aspo-2</strain>
    </source>
</reference>